<reference evidence="7 8" key="1">
    <citation type="journal article" date="2012" name="J. Bacteriol.">
        <title>Genome Sequence of the Bacteriocin-Producing Strain Lactococcus garvieae DCC43.</title>
        <authorList>
            <person name="Gabrielsen C."/>
            <person name="Brede D.A."/>
            <person name="Hernandez P.E."/>
            <person name="Nes I.F."/>
            <person name="Diep D.B."/>
        </authorList>
    </citation>
    <scope>NUCLEOTIDE SEQUENCE [LARGE SCALE GENOMIC DNA]</scope>
    <source>
        <strain evidence="7 8">DCC43</strain>
    </source>
</reference>
<dbReference type="InterPro" id="IPR010982">
    <property type="entry name" value="Lambda_DNA-bd_dom_sf"/>
</dbReference>
<gene>
    <name evidence="7" type="ORF">C426_0404</name>
</gene>
<dbReference type="CDD" id="cd01392">
    <property type="entry name" value="HTH_LacI"/>
    <property type="match status" value="1"/>
</dbReference>
<accession>K2PXL0</accession>
<proteinExistence type="predicted"/>
<dbReference type="InterPro" id="IPR028082">
    <property type="entry name" value="Peripla_BP_I"/>
</dbReference>
<evidence type="ECO:0000256" key="2">
    <source>
        <dbReference type="ARBA" id="ARBA00023015"/>
    </source>
</evidence>
<keyword evidence="4" id="KW-0804">Transcription</keyword>
<evidence type="ECO:0000313" key="8">
    <source>
        <dbReference type="Proteomes" id="UP000006787"/>
    </source>
</evidence>
<dbReference type="PANTHER" id="PTHR30146">
    <property type="entry name" value="LACI-RELATED TRANSCRIPTIONAL REPRESSOR"/>
    <property type="match status" value="1"/>
</dbReference>
<dbReference type="GO" id="GO:0000976">
    <property type="term" value="F:transcription cis-regulatory region binding"/>
    <property type="evidence" value="ECO:0007669"/>
    <property type="project" value="TreeGrafter"/>
</dbReference>
<feature type="domain" description="HTH lacI-type" evidence="5">
    <location>
        <begin position="2"/>
        <end position="56"/>
    </location>
</feature>
<dbReference type="SMART" id="SM00354">
    <property type="entry name" value="HTH_LACI"/>
    <property type="match status" value="1"/>
</dbReference>
<evidence type="ECO:0000259" key="6">
    <source>
        <dbReference type="PROSITE" id="PS50943"/>
    </source>
</evidence>
<name>K2PXL0_9LACT</name>
<dbReference type="PATRIC" id="fig|1231377.3.peg.405"/>
<dbReference type="PROSITE" id="PS50943">
    <property type="entry name" value="HTH_CROC1"/>
    <property type="match status" value="1"/>
</dbReference>
<evidence type="ECO:0000256" key="1">
    <source>
        <dbReference type="ARBA" id="ARBA00022491"/>
    </source>
</evidence>
<dbReference type="Pfam" id="PF00356">
    <property type="entry name" value="LacI"/>
    <property type="match status" value="1"/>
</dbReference>
<dbReference type="InterPro" id="IPR046335">
    <property type="entry name" value="LacI/GalR-like_sensor"/>
</dbReference>
<dbReference type="PROSITE" id="PS50932">
    <property type="entry name" value="HTH_LACI_2"/>
    <property type="match status" value="1"/>
</dbReference>
<protein>
    <submittedName>
        <fullName evidence="7">Ribose operon repressor</fullName>
    </submittedName>
</protein>
<feature type="domain" description="HTH cro/C1-type" evidence="6">
    <location>
        <begin position="3"/>
        <end position="46"/>
    </location>
</feature>
<keyword evidence="2" id="KW-0805">Transcription regulation</keyword>
<dbReference type="AlphaFoldDB" id="K2PXL0"/>
<keyword evidence="1" id="KW-0678">Repressor</keyword>
<dbReference type="Gene3D" id="3.40.50.2300">
    <property type="match status" value="2"/>
</dbReference>
<dbReference type="SUPFAM" id="SSF47413">
    <property type="entry name" value="lambda repressor-like DNA-binding domains"/>
    <property type="match status" value="1"/>
</dbReference>
<dbReference type="InterPro" id="IPR000843">
    <property type="entry name" value="HTH_LacI"/>
</dbReference>
<dbReference type="Gene3D" id="1.10.260.40">
    <property type="entry name" value="lambda repressor-like DNA-binding domains"/>
    <property type="match status" value="1"/>
</dbReference>
<dbReference type="CDD" id="cd06291">
    <property type="entry name" value="PBP1_Qymf-like"/>
    <property type="match status" value="1"/>
</dbReference>
<dbReference type="Proteomes" id="UP000006787">
    <property type="component" value="Unassembled WGS sequence"/>
</dbReference>
<dbReference type="PANTHER" id="PTHR30146:SF95">
    <property type="entry name" value="RIBOSE OPERON REPRESSOR"/>
    <property type="match status" value="1"/>
</dbReference>
<dbReference type="InterPro" id="IPR001387">
    <property type="entry name" value="Cro/C1-type_HTH"/>
</dbReference>
<sequence>MVTIKQVALEAGVSVSTVSRYITQKGYVSSEAEAKIKKAIDILNYSPNISAQSLKNKKSKLVGLLLPDISNPFFPMLAKGVEEFLREKGYQVILGNVNDDSKITKSYLQFLVQSNAAGVITTVDFKDEFPEFDLPAVTVDRVSKKSEFGVFSDNSQGGLLAAKAVVDAGAEKIAIIRGPLASDNTNERFNSSVKYLDKVSVTYQIFQSRSYDFSEIQAEAEQLLKEHNTFDTIILPSDIHAVAYIQEIHRLNKQIPEDIQVIGYDDILMSQYIYPALSTIHQPAYEMGYEAAQLIYKLANDEPIEQKQIKLKVSYVERDSTKK</sequence>
<organism evidence="7 8">
    <name type="scientific">Lactococcus garvieae DCC43</name>
    <dbReference type="NCBI Taxonomy" id="1231377"/>
    <lineage>
        <taxon>Bacteria</taxon>
        <taxon>Bacillati</taxon>
        <taxon>Bacillota</taxon>
        <taxon>Bacilli</taxon>
        <taxon>Lactobacillales</taxon>
        <taxon>Streptococcaceae</taxon>
        <taxon>Lactococcus</taxon>
    </lineage>
</organism>
<evidence type="ECO:0000256" key="3">
    <source>
        <dbReference type="ARBA" id="ARBA00023125"/>
    </source>
</evidence>
<keyword evidence="3" id="KW-0238">DNA-binding</keyword>
<dbReference type="GO" id="GO:0003700">
    <property type="term" value="F:DNA-binding transcription factor activity"/>
    <property type="evidence" value="ECO:0007669"/>
    <property type="project" value="TreeGrafter"/>
</dbReference>
<dbReference type="EMBL" id="AMQS01000004">
    <property type="protein sequence ID" value="EKF52131.1"/>
    <property type="molecule type" value="Genomic_DNA"/>
</dbReference>
<evidence type="ECO:0000313" key="7">
    <source>
        <dbReference type="EMBL" id="EKF52131.1"/>
    </source>
</evidence>
<dbReference type="eggNOG" id="COG1609">
    <property type="taxonomic scope" value="Bacteria"/>
</dbReference>
<evidence type="ECO:0000256" key="4">
    <source>
        <dbReference type="ARBA" id="ARBA00023163"/>
    </source>
</evidence>
<evidence type="ECO:0000259" key="5">
    <source>
        <dbReference type="PROSITE" id="PS50932"/>
    </source>
</evidence>
<dbReference type="RefSeq" id="WP_003134616.1">
    <property type="nucleotide sequence ID" value="NZ_AMQS01000004.1"/>
</dbReference>
<dbReference type="Pfam" id="PF13377">
    <property type="entry name" value="Peripla_BP_3"/>
    <property type="match status" value="1"/>
</dbReference>
<comment type="caution">
    <text evidence="7">The sequence shown here is derived from an EMBL/GenBank/DDBJ whole genome shotgun (WGS) entry which is preliminary data.</text>
</comment>
<dbReference type="SUPFAM" id="SSF53822">
    <property type="entry name" value="Periplasmic binding protein-like I"/>
    <property type="match status" value="1"/>
</dbReference>